<organism evidence="1 2">
    <name type="scientific">Candidatus Dojkabacteria bacterium</name>
    <dbReference type="NCBI Taxonomy" id="2099670"/>
    <lineage>
        <taxon>Bacteria</taxon>
        <taxon>Candidatus Dojkabacteria</taxon>
    </lineage>
</organism>
<dbReference type="Proteomes" id="UP000321026">
    <property type="component" value="Unassembled WGS sequence"/>
</dbReference>
<comment type="caution">
    <text evidence="1">The sequence shown here is derived from an EMBL/GenBank/DDBJ whole genome shotgun (WGS) entry which is preliminary data.</text>
</comment>
<gene>
    <name evidence="1" type="ORF">E6Q11_02875</name>
</gene>
<reference evidence="1 2" key="1">
    <citation type="submission" date="2018-09" db="EMBL/GenBank/DDBJ databases">
        <title>Metagenome Assembled Genomes from an Advanced Water Purification Facility.</title>
        <authorList>
            <person name="Stamps B.W."/>
            <person name="Spear J.R."/>
        </authorList>
    </citation>
    <scope>NUCLEOTIDE SEQUENCE [LARGE SCALE GENOMIC DNA]</scope>
    <source>
        <strain evidence="1">Bin_63_2</strain>
    </source>
</reference>
<proteinExistence type="predicted"/>
<name>A0A5C7J7A6_9BACT</name>
<accession>A0A5C7J7A6</accession>
<dbReference type="EMBL" id="SSDS01000047">
    <property type="protein sequence ID" value="TXG77381.1"/>
    <property type="molecule type" value="Genomic_DNA"/>
</dbReference>
<evidence type="ECO:0000313" key="1">
    <source>
        <dbReference type="EMBL" id="TXG77381.1"/>
    </source>
</evidence>
<sequence length="167" mass="18999">MDTPVNVEPYGQKRITLSELVAKIRRFMRDRAVLNRLIAGQESSDEDIMLAIDLCISDFNHTPPPIGKFDFNTPPPLYLLMYGTVVKLLESKGLLESRNALPFNDGGISFAANQDQRTQAWLAHFSNKFETDKLKWKVSKNIEDSWGVSLSSEYLIVNNIGWISMIY</sequence>
<evidence type="ECO:0000313" key="2">
    <source>
        <dbReference type="Proteomes" id="UP000321026"/>
    </source>
</evidence>
<dbReference type="AlphaFoldDB" id="A0A5C7J7A6"/>
<protein>
    <submittedName>
        <fullName evidence="1">Uncharacterized protein</fullName>
    </submittedName>
</protein>